<dbReference type="EMBL" id="JBBAYM010000020">
    <property type="protein sequence ID" value="MEI5613042.1"/>
    <property type="molecule type" value="Genomic_DNA"/>
</dbReference>
<evidence type="ECO:0000256" key="2">
    <source>
        <dbReference type="ARBA" id="ARBA00023015"/>
    </source>
</evidence>
<feature type="region of interest" description="Disordered" evidence="6">
    <location>
        <begin position="335"/>
        <end position="592"/>
    </location>
</feature>
<feature type="compositionally biased region" description="Pro residues" evidence="6">
    <location>
        <begin position="502"/>
        <end position="574"/>
    </location>
</feature>
<dbReference type="Pfam" id="PF04542">
    <property type="entry name" value="Sigma70_r2"/>
    <property type="match status" value="1"/>
</dbReference>
<comment type="similarity">
    <text evidence="1">Belongs to the sigma-70 factor family. ECF subfamily.</text>
</comment>
<sequence length="592" mass="59941">MTDGLSGSATAAYTRIYEEQHPRLVAYARSLTRNSWTAEDLVAEAHFRVWRRLSGGHEIDNVPAYLMTTVRHLATTAGTTATRETPLDPTAPERVEADVRVVGPRSADASDPAEQVSSVDLLVRVLGQLPERWVQALWLAEAEGEPLETVGQRIGAKQGATAVLLHRAREGMRQAFLREQPGAPIDPACQVRWGRMPAYVRGTATSRQSAQLLGHVDACDDCRARLTVLMRTNDRLPALVGPALLVFVVGGGGAKLLLSLTAGSTGTAAVLGGAGGAGGVGGAGGQLLHAVRQAVGGGAGGVKVPTVAAVGAATAAAAVVAGIVLGPLDSGAAPARREPVAQAPGPRVPEARSPEVVERRNAVTDAVVSPRGAVPSDPVVVRVEDDGGRGTRGSGSGGGDGGGGGPQQPEVTVPEGPEAKAPGTEPVVEEPAVEEPGVEEPVGEEPGAGYPGAEQPPAEEPVAEGPGSGEPSVPEEGPAEAPPVEEEPPVQEAPPVEEGPAEAPPVEEPPVEAPPVEAPPVEEPPVEAPPAEAPPAEEPPVEAPPVEEPPAPRPPEVVEPAPEVPVPPVEPSPEVPGDGDGDGGAEGPGGGC</sequence>
<proteinExistence type="inferred from homology"/>
<evidence type="ECO:0000259" key="7">
    <source>
        <dbReference type="Pfam" id="PF04542"/>
    </source>
</evidence>
<dbReference type="PANTHER" id="PTHR43133:SF8">
    <property type="entry name" value="RNA POLYMERASE SIGMA FACTOR HI_1459-RELATED"/>
    <property type="match status" value="1"/>
</dbReference>
<dbReference type="InterPro" id="IPR036388">
    <property type="entry name" value="WH-like_DNA-bd_sf"/>
</dbReference>
<dbReference type="InterPro" id="IPR039425">
    <property type="entry name" value="RNA_pol_sigma-70-like"/>
</dbReference>
<dbReference type="SUPFAM" id="SSF88659">
    <property type="entry name" value="Sigma3 and sigma4 domains of RNA polymerase sigma factors"/>
    <property type="match status" value="1"/>
</dbReference>
<dbReference type="InterPro" id="IPR013325">
    <property type="entry name" value="RNA_pol_sigma_r2"/>
</dbReference>
<keyword evidence="3" id="KW-0731">Sigma factor</keyword>
<dbReference type="InterPro" id="IPR013324">
    <property type="entry name" value="RNA_pol_sigma_r3/r4-like"/>
</dbReference>
<dbReference type="Proteomes" id="UP001365781">
    <property type="component" value="Unassembled WGS sequence"/>
</dbReference>
<reference evidence="8 9" key="1">
    <citation type="submission" date="2024-03" db="EMBL/GenBank/DDBJ databases">
        <title>First Report of Pectobacterium brasiliscabiei causing potato scab in china.</title>
        <authorList>
            <person name="Handique U."/>
        </authorList>
    </citation>
    <scope>NUCLEOTIDE SEQUENCE [LARGE SCALE GENOMIC DNA]</scope>
    <source>
        <strain evidence="8 9">ZRIMU1503</strain>
    </source>
</reference>
<accession>A0ABU8GIN3</accession>
<feature type="compositionally biased region" description="Basic and acidic residues" evidence="6">
    <location>
        <begin position="349"/>
        <end position="362"/>
    </location>
</feature>
<keyword evidence="5" id="KW-0804">Transcription</keyword>
<evidence type="ECO:0000256" key="3">
    <source>
        <dbReference type="ARBA" id="ARBA00023082"/>
    </source>
</evidence>
<keyword evidence="4" id="KW-0238">DNA-binding</keyword>
<dbReference type="SUPFAM" id="SSF88946">
    <property type="entry name" value="Sigma2 domain of RNA polymerase sigma factors"/>
    <property type="match status" value="1"/>
</dbReference>
<feature type="domain" description="RNA polymerase sigma-70 region 2" evidence="7">
    <location>
        <begin position="17"/>
        <end position="76"/>
    </location>
</feature>
<keyword evidence="9" id="KW-1185">Reference proteome</keyword>
<evidence type="ECO:0000313" key="8">
    <source>
        <dbReference type="EMBL" id="MEI5613042.1"/>
    </source>
</evidence>
<dbReference type="PANTHER" id="PTHR43133">
    <property type="entry name" value="RNA POLYMERASE ECF-TYPE SIGMA FACTO"/>
    <property type="match status" value="1"/>
</dbReference>
<dbReference type="InterPro" id="IPR014284">
    <property type="entry name" value="RNA_pol_sigma-70_dom"/>
</dbReference>
<feature type="compositionally biased region" description="Gly residues" evidence="6">
    <location>
        <begin position="390"/>
        <end position="406"/>
    </location>
</feature>
<dbReference type="NCBIfam" id="TIGR02937">
    <property type="entry name" value="sigma70-ECF"/>
    <property type="match status" value="1"/>
</dbReference>
<dbReference type="Gene3D" id="1.10.1740.10">
    <property type="match status" value="1"/>
</dbReference>
<protein>
    <submittedName>
        <fullName evidence="8">Sigma-70 family RNA polymerase sigma factor</fullName>
    </submittedName>
</protein>
<evidence type="ECO:0000256" key="1">
    <source>
        <dbReference type="ARBA" id="ARBA00010641"/>
    </source>
</evidence>
<keyword evidence="2" id="KW-0805">Transcription regulation</keyword>
<evidence type="ECO:0000313" key="9">
    <source>
        <dbReference type="Proteomes" id="UP001365781"/>
    </source>
</evidence>
<feature type="compositionally biased region" description="Low complexity" evidence="6">
    <location>
        <begin position="444"/>
        <end position="456"/>
    </location>
</feature>
<organism evidence="8 9">
    <name type="scientific">Streptomyces brasiliscabiei</name>
    <dbReference type="NCBI Taxonomy" id="2736302"/>
    <lineage>
        <taxon>Bacteria</taxon>
        <taxon>Bacillati</taxon>
        <taxon>Actinomycetota</taxon>
        <taxon>Actinomycetes</taxon>
        <taxon>Kitasatosporales</taxon>
        <taxon>Streptomycetaceae</taxon>
        <taxon>Streptomyces</taxon>
    </lineage>
</organism>
<comment type="caution">
    <text evidence="8">The sequence shown here is derived from an EMBL/GenBank/DDBJ whole genome shotgun (WGS) entry which is preliminary data.</text>
</comment>
<dbReference type="Gene3D" id="1.10.10.10">
    <property type="entry name" value="Winged helix-like DNA-binding domain superfamily/Winged helix DNA-binding domain"/>
    <property type="match status" value="1"/>
</dbReference>
<dbReference type="InterPro" id="IPR007627">
    <property type="entry name" value="RNA_pol_sigma70_r2"/>
</dbReference>
<evidence type="ECO:0000256" key="5">
    <source>
        <dbReference type="ARBA" id="ARBA00023163"/>
    </source>
</evidence>
<feature type="compositionally biased region" description="Acidic residues" evidence="6">
    <location>
        <begin position="427"/>
        <end position="443"/>
    </location>
</feature>
<feature type="compositionally biased region" description="Low complexity" evidence="6">
    <location>
        <begin position="463"/>
        <end position="476"/>
    </location>
</feature>
<evidence type="ECO:0000256" key="6">
    <source>
        <dbReference type="SAM" id="MobiDB-lite"/>
    </source>
</evidence>
<name>A0ABU8GIN3_9ACTN</name>
<gene>
    <name evidence="8" type="ORF">WB403_28210</name>
</gene>
<dbReference type="RefSeq" id="WP_336536791.1">
    <property type="nucleotide sequence ID" value="NZ_JBBAYL010000004.1"/>
</dbReference>
<evidence type="ECO:0000256" key="4">
    <source>
        <dbReference type="ARBA" id="ARBA00023125"/>
    </source>
</evidence>